<evidence type="ECO:0000259" key="3">
    <source>
        <dbReference type="SMART" id="SM00331"/>
    </source>
</evidence>
<accession>A0A0F3GPG9</accession>
<dbReference type="Proteomes" id="UP000033423">
    <property type="component" value="Unassembled WGS sequence"/>
</dbReference>
<evidence type="ECO:0000313" key="5">
    <source>
        <dbReference type="Proteomes" id="UP000033423"/>
    </source>
</evidence>
<gene>
    <name evidence="4" type="ORF">MBAV_005216</name>
</gene>
<dbReference type="PANTHER" id="PTHR43156:SF2">
    <property type="entry name" value="STAGE II SPORULATION PROTEIN E"/>
    <property type="match status" value="1"/>
</dbReference>
<dbReference type="InterPro" id="IPR036457">
    <property type="entry name" value="PPM-type-like_dom_sf"/>
</dbReference>
<sequence length="441" mass="48266">MTANGKEVSVSETYLRTLEKRVDDLQTLIEVSTIISSTLDFNKLISLVMDKAKNVMNAEACSILLYNNQTNKLEFACAISKEKTTADILSKPFTLEMGQGVAGWVAQTHQRVIIEDVAKDERFSDEVDRFSGFTTKSLIAVALVGRGGLIGVAEVLNPKDKHCFCQYDEELFGTLCRQITIAIENARFYHESLEMEKVRQELEIASVLQKSFLPDSSVFKRGAIEVSAVNIPAEQVGGDIYDFIEPVEGKVGIFVGDVSGKGVSAAMYMAKIISDFRYKARLEESPCVVLGNLNAGLLKGPRGMFVTAVYIIVDVATGMLTVSNGGHPPFLLVRDNAVTVMDIPGGPPLGIIAAEYPLTSMTLDRGDRLLLITDGVFDTKNTLQQRLGFDALVAFVNHAGIIDSGKNLIDSVIGYVNEFSEGTPSRVDDLTLVELKYHYRP</sequence>
<proteinExistence type="predicted"/>
<dbReference type="InterPro" id="IPR052016">
    <property type="entry name" value="Bact_Sigma-Reg"/>
</dbReference>
<organism evidence="4 5">
    <name type="scientific">Candidatus Magnetobacterium bavaricum</name>
    <dbReference type="NCBI Taxonomy" id="29290"/>
    <lineage>
        <taxon>Bacteria</taxon>
        <taxon>Pseudomonadati</taxon>
        <taxon>Nitrospirota</taxon>
        <taxon>Thermodesulfovibrionia</taxon>
        <taxon>Thermodesulfovibrionales</taxon>
        <taxon>Candidatus Magnetobacteriaceae</taxon>
        <taxon>Candidatus Magnetobacterium</taxon>
    </lineage>
</organism>
<dbReference type="InterPro" id="IPR003018">
    <property type="entry name" value="GAF"/>
</dbReference>
<reference evidence="4 5" key="1">
    <citation type="submission" date="2015-02" db="EMBL/GenBank/DDBJ databases">
        <title>Single-cell genomics of uncultivated deep-branching MTB reveals a conserved set of magnetosome genes.</title>
        <authorList>
            <person name="Kolinko S."/>
            <person name="Richter M."/>
            <person name="Glockner F.O."/>
            <person name="Brachmann A."/>
            <person name="Schuler D."/>
        </authorList>
    </citation>
    <scope>NUCLEOTIDE SEQUENCE [LARGE SCALE GENOMIC DNA]</scope>
    <source>
        <strain evidence="4">TM-1</strain>
    </source>
</reference>
<dbReference type="Gene3D" id="3.30.450.40">
    <property type="match status" value="1"/>
</dbReference>
<feature type="domain" description="PPM-type phosphatase" evidence="3">
    <location>
        <begin position="221"/>
        <end position="437"/>
    </location>
</feature>
<dbReference type="Pfam" id="PF01590">
    <property type="entry name" value="GAF"/>
    <property type="match status" value="1"/>
</dbReference>
<keyword evidence="1" id="KW-0378">Hydrolase</keyword>
<dbReference type="SUPFAM" id="SSF81606">
    <property type="entry name" value="PP2C-like"/>
    <property type="match status" value="1"/>
</dbReference>
<feature type="domain" description="GAF" evidence="2">
    <location>
        <begin position="40"/>
        <end position="193"/>
    </location>
</feature>
<evidence type="ECO:0000259" key="2">
    <source>
        <dbReference type="SMART" id="SM00065"/>
    </source>
</evidence>
<dbReference type="InterPro" id="IPR001932">
    <property type="entry name" value="PPM-type_phosphatase-like_dom"/>
</dbReference>
<dbReference type="GO" id="GO:0016791">
    <property type="term" value="F:phosphatase activity"/>
    <property type="evidence" value="ECO:0007669"/>
    <property type="project" value="TreeGrafter"/>
</dbReference>
<comment type="caution">
    <text evidence="4">The sequence shown here is derived from an EMBL/GenBank/DDBJ whole genome shotgun (WGS) entry which is preliminary data.</text>
</comment>
<dbReference type="InterPro" id="IPR029016">
    <property type="entry name" value="GAF-like_dom_sf"/>
</dbReference>
<dbReference type="EMBL" id="LACI01002253">
    <property type="protein sequence ID" value="KJU82583.1"/>
    <property type="molecule type" value="Genomic_DNA"/>
</dbReference>
<dbReference type="SUPFAM" id="SSF55781">
    <property type="entry name" value="GAF domain-like"/>
    <property type="match status" value="1"/>
</dbReference>
<dbReference type="SMART" id="SM00331">
    <property type="entry name" value="PP2C_SIG"/>
    <property type="match status" value="1"/>
</dbReference>
<name>A0A0F3GPG9_9BACT</name>
<evidence type="ECO:0000256" key="1">
    <source>
        <dbReference type="ARBA" id="ARBA00022801"/>
    </source>
</evidence>
<dbReference type="AlphaFoldDB" id="A0A0F3GPG9"/>
<dbReference type="PANTHER" id="PTHR43156">
    <property type="entry name" value="STAGE II SPORULATION PROTEIN E-RELATED"/>
    <property type="match status" value="1"/>
</dbReference>
<evidence type="ECO:0000313" key="4">
    <source>
        <dbReference type="EMBL" id="KJU82583.1"/>
    </source>
</evidence>
<dbReference type="SMART" id="SM00065">
    <property type="entry name" value="GAF"/>
    <property type="match status" value="1"/>
</dbReference>
<dbReference type="Pfam" id="PF07228">
    <property type="entry name" value="SpoIIE"/>
    <property type="match status" value="1"/>
</dbReference>
<keyword evidence="5" id="KW-1185">Reference proteome</keyword>
<dbReference type="Gene3D" id="3.60.40.10">
    <property type="entry name" value="PPM-type phosphatase domain"/>
    <property type="match status" value="1"/>
</dbReference>
<protein>
    <submittedName>
        <fullName evidence="4">Protein serine/threonine phosphatase with GAF(S) sensor(S)</fullName>
    </submittedName>
</protein>